<feature type="region of interest" description="Disordered" evidence="1">
    <location>
        <begin position="1720"/>
        <end position="1783"/>
    </location>
</feature>
<feature type="region of interest" description="Disordered" evidence="1">
    <location>
        <begin position="767"/>
        <end position="793"/>
    </location>
</feature>
<dbReference type="Pfam" id="PF10344">
    <property type="entry name" value="Hobbit"/>
    <property type="match status" value="2"/>
</dbReference>
<accession>A0A9Q1KBU4</accession>
<feature type="region of interest" description="Disordered" evidence="1">
    <location>
        <begin position="2355"/>
        <end position="2399"/>
    </location>
</feature>
<protein>
    <recommendedName>
        <fullName evidence="2">FMP27/BLTP2/Hobbit GFWDK motif-containing RBG unit domain-containing protein</fullName>
    </recommendedName>
</protein>
<evidence type="ECO:0000313" key="4">
    <source>
        <dbReference type="Proteomes" id="UP001153076"/>
    </source>
</evidence>
<dbReference type="OrthoDB" id="1562405at2759"/>
<feature type="compositionally biased region" description="Polar residues" evidence="1">
    <location>
        <begin position="1742"/>
        <end position="1756"/>
    </location>
</feature>
<dbReference type="PANTHER" id="PTHR15678">
    <property type="entry name" value="ANTIGEN MLAA-22-RELATED"/>
    <property type="match status" value="1"/>
</dbReference>
<dbReference type="EMBL" id="JAKOGI010000199">
    <property type="protein sequence ID" value="KAJ8440080.1"/>
    <property type="molecule type" value="Genomic_DNA"/>
</dbReference>
<evidence type="ECO:0000313" key="3">
    <source>
        <dbReference type="EMBL" id="KAJ8440080.1"/>
    </source>
</evidence>
<feature type="region of interest" description="Disordered" evidence="1">
    <location>
        <begin position="1988"/>
        <end position="2008"/>
    </location>
</feature>
<feature type="compositionally biased region" description="Polar residues" evidence="1">
    <location>
        <begin position="40"/>
        <end position="52"/>
    </location>
</feature>
<feature type="domain" description="FMP27/BLTP2/Hobbit GFWDK motif-containing RBG unit" evidence="2">
    <location>
        <begin position="1133"/>
        <end position="1281"/>
    </location>
</feature>
<feature type="compositionally biased region" description="Basic and acidic residues" evidence="1">
    <location>
        <begin position="2446"/>
        <end position="2462"/>
    </location>
</feature>
<dbReference type="Proteomes" id="UP001153076">
    <property type="component" value="Unassembled WGS sequence"/>
</dbReference>
<feature type="region of interest" description="Disordered" evidence="1">
    <location>
        <begin position="1636"/>
        <end position="1657"/>
    </location>
</feature>
<proteinExistence type="predicted"/>
<dbReference type="InterPro" id="IPR019441">
    <property type="entry name" value="FMP27/BLTP2/Hobbit_GFWDK_RBG"/>
</dbReference>
<comment type="caution">
    <text evidence="3">The sequence shown here is derived from an EMBL/GenBank/DDBJ whole genome shotgun (WGS) entry which is preliminary data.</text>
</comment>
<keyword evidence="4" id="KW-1185">Reference proteome</keyword>
<feature type="compositionally biased region" description="Low complexity" evidence="1">
    <location>
        <begin position="2361"/>
        <end position="2370"/>
    </location>
</feature>
<dbReference type="InterPro" id="IPR045167">
    <property type="entry name" value="Hobbit"/>
</dbReference>
<evidence type="ECO:0000256" key="1">
    <source>
        <dbReference type="SAM" id="MobiDB-lite"/>
    </source>
</evidence>
<gene>
    <name evidence="3" type="ORF">Cgig2_025279</name>
</gene>
<feature type="region of interest" description="Disordered" evidence="1">
    <location>
        <begin position="1"/>
        <end position="101"/>
    </location>
</feature>
<feature type="compositionally biased region" description="Acidic residues" evidence="1">
    <location>
        <begin position="1996"/>
        <end position="2008"/>
    </location>
</feature>
<feature type="compositionally biased region" description="Low complexity" evidence="1">
    <location>
        <begin position="1392"/>
        <end position="1403"/>
    </location>
</feature>
<feature type="region of interest" description="Disordered" evidence="1">
    <location>
        <begin position="1392"/>
        <end position="1417"/>
    </location>
</feature>
<feature type="compositionally biased region" description="Basic and acidic residues" evidence="1">
    <location>
        <begin position="2389"/>
        <end position="2399"/>
    </location>
</feature>
<organism evidence="3 4">
    <name type="scientific">Carnegiea gigantea</name>
    <dbReference type="NCBI Taxonomy" id="171969"/>
    <lineage>
        <taxon>Eukaryota</taxon>
        <taxon>Viridiplantae</taxon>
        <taxon>Streptophyta</taxon>
        <taxon>Embryophyta</taxon>
        <taxon>Tracheophyta</taxon>
        <taxon>Spermatophyta</taxon>
        <taxon>Magnoliopsida</taxon>
        <taxon>eudicotyledons</taxon>
        <taxon>Gunneridae</taxon>
        <taxon>Pentapetalae</taxon>
        <taxon>Caryophyllales</taxon>
        <taxon>Cactineae</taxon>
        <taxon>Cactaceae</taxon>
        <taxon>Cactoideae</taxon>
        <taxon>Echinocereeae</taxon>
        <taxon>Carnegiea</taxon>
    </lineage>
</organism>
<dbReference type="PANTHER" id="PTHR15678:SF6">
    <property type="entry name" value="BRIDGE-LIKE LIPID TRANSFER PROTEIN FAMILY MEMBER 2"/>
    <property type="match status" value="1"/>
</dbReference>
<reference evidence="3" key="1">
    <citation type="submission" date="2022-04" db="EMBL/GenBank/DDBJ databases">
        <title>Carnegiea gigantea Genome sequencing and assembly v2.</title>
        <authorList>
            <person name="Copetti D."/>
            <person name="Sanderson M.J."/>
            <person name="Burquez A."/>
            <person name="Wojciechowski M.F."/>
        </authorList>
    </citation>
    <scope>NUCLEOTIDE SEQUENCE</scope>
    <source>
        <strain evidence="3">SGP5-SGP5p</strain>
        <tissue evidence="3">Aerial part</tissue>
    </source>
</reference>
<evidence type="ECO:0000259" key="2">
    <source>
        <dbReference type="SMART" id="SM01214"/>
    </source>
</evidence>
<feature type="region of interest" description="Disordered" evidence="1">
    <location>
        <begin position="2757"/>
        <end position="2783"/>
    </location>
</feature>
<feature type="region of interest" description="Disordered" evidence="1">
    <location>
        <begin position="2428"/>
        <end position="2462"/>
    </location>
</feature>
<feature type="compositionally biased region" description="Acidic residues" evidence="1">
    <location>
        <begin position="1642"/>
        <end position="1657"/>
    </location>
</feature>
<feature type="compositionally biased region" description="Basic and acidic residues" evidence="1">
    <location>
        <begin position="57"/>
        <end position="73"/>
    </location>
</feature>
<dbReference type="SMART" id="SM01214">
    <property type="entry name" value="Fmp27_GFWDK"/>
    <property type="match status" value="1"/>
</dbReference>
<sequence length="2822" mass="310877">MAIETTALPKDGTVDSAPEKLGNSGETPTVGKFAGDRKPSQSLPAVTETFGQPETLIEEHQHPPTTHRSEEPKTTIGEGAAGSSRRPKVHRTLGNPPMTAPGTLNFTGHLLMGLFSSSCSRRSGEAERRLGLWPRLGGFWRLHENLSLKCSTNCATHRHDASYLRFLKAIPKGLRLSDSSCCFVHRESGIVIKDTDISIGEISVNLNEESLQKNKTPSAVTPDITVEANVSAVASDKASDSTVSAITTDTVSESSVNNVAANDATKKEAVSPMSKLSRIFPEKASFSLPKFAVRFEHLGHGLLVESHIKGVQLKSNKSQSIEDGGESTRIDFQLDFGEIHLLRDSGTPALGIPRINIGGSLNIPLQPTSAARADIYVKIGCIQFILLLNRLEPWMRLHFSKKKTAPKEEVTSVPKPKSTESKASAKTMITWTCMVSAPETTIVLHSLSGMPLYHGSLQSSHVSANNISNKGTEVHVQLGELNLHLADEHQEGLKECLFSVETNSGCMLRVAKVGLDLGKKDVDTTAEDVPKSIQALTVEVSGMGFYFTMRRVESLVVTAVSLQALLKKLKGGGKKNQVRGSRPSKSSGKGTRLLKFNLDQCSINICADVGLDNTVIEDPKRANYGSQGGRFVVTVSEDGTKRVAHIFSTVSDECKKLKYSLSLDVTRLSVCLNKDKQSAQLDLGRARTTYQEYPDDHILGTKLVLLDIQNAKFVRRAGGLKEVSVCSLFSATDISVRWEPDFQISIFELLMHLKLLAHSQKLKEEDDDCSESAPVMADSQQGTEVPAESAQADKQNKKKETVFAVDVEMLNISAEAGDGVEVMVKVQSIFSENARIGVLLEGLFVSINGCRLLKSSRLQISRIPKTSSNPDGTLSTIWDFVVQGLDVHVCLPYRLELRAVDDSVEDQIRALKLIMAAKKKLIYPFRKDSSKPKKSGSSKFGCVKFSIRKVTGEIEEEPLQGWLDEHYHLLKKEAHELTVRLNFLDELISKGEQSSASGDTTESTTGKRINYNGVDIDLQDPGAIHKLREDIYIQSFQSYYKACQNFVASEGSGACRNGLQAGFRPSKARTSVFTIVARDLDVTLMQIKGGEAGMIDVVKRLDPIALEHDIPFSRLYGAKFVLHAGTLAALIRDYTYPLFSGTSGKCDGCLVLAQQATPFQPQMRQDVYVGNWRRVNLLRSASGTTPPMKPFLELPIHFQKGEGSFGVSYEPVFADISYAFTVALRRANLSIRNPNPPPLPPKKEKSLPWWDDMRNYIHGRNSLCFSEIHLVVLATSDPYEKFDKLQVLTGYTEIHQSDGRIYASAKDFKVFTSSLENMARFCSVKLPADVAAPVLETPVFSIEVNMEWDCDSRTPLFHYLFALPNEGKARDKVFDPFRSTSFSFQWNISLKSVPSGKPSQSSGGQDGTMSVSSANASAPPPEGSFPIIKLAAHDLAWIMKFYILNYLPPCKLRTFSRWPRFGVPRVQRSGNLSLDRVMTEFNLRLDSTPTCIKHIPMASDDPSKGLTFNLAKLKVEFCQSRGRQRYTFESKREPLDLVYLGVDLHVPKLYLDRDDCTAVSEVVQLTKKGPQPSSVDKVNERSNYLGLCSERPRDDGFILSSDYFTIRKQSPKADPARLVAWQEGGKKDLEMTYVRPQCQDGNDSDDNVQSDGSDDDDGYNVVIADSCLRVFVYGLKLHWNIENRDAILSVVGAYSKAAAPPKASPSRQYVQRKLLEEKQKLAEAEKQDSSSNPSLDCGGGNSSSQEQAENPGSLSSQAQTTTTQAAQAAPAQTPPEQTAPAQAMPEGVSAISIANTLNINDSEEEGTRHFMVNVVEPQFNLHSEEANGRFLLAAVSGRVLARSFHSVLHVGQEMIRKEGGSESGQIPDTVPEMPWKRVELSAMLEHVQAHVAPTDVDPGAGIQWLPKIRKSSPKVKRTGALLERVFTPGDMFFRFTRHKGGTPELKVKPLKELTFNSHNITAIMTSRQFQVMMDVLTNLLLARPPKPRKNGVTFPSDDDDDIEEESDAVVPDGVEEVELAKINLEQKEREKKLLLDDIWRLSLYDDAAGEQSPEKEGELWIITGGKSALVQRLKNELGNAKKSRKVASASLRTAMQKAAELRLMEKEKNKSPSYAMRISVQVNKVGMSMLADGKAFAEAEINEMIYHFDRDYKDIGVARFTIKNFAVKNGLPNAKCDTLLAPWSPPTEWGKKVMVRVDAKQGPPKDGNSSIELLQLALMFGWIVRFSVAAATATATATKSKVLLVMHMKICGYHLSSALLQHGQKKIEICEILWCHYRTILDVAILCDVGRDLSLKDTFDGVNVQNDVGISLPRRRARLSAATSWFTASEMKYSSHSLLLCCIQEAWKVSTTAGLKRAKKGSSGQEGSGSNVTKDSEADTSQGSKQNKSRPELRRTSSCDKWEENIAESVANELMLSLEACEQEEAAASSKAKAKDPKQNKAGRTTQEEKKGGKASDDKKTRPKKLVEFHNIKISQVELLVTYEGSRFAISDLRLLMDQFKCVEFTGTWSRLFSRVKKHIIWGVLKSVTGMQMKKFKDKMQTPKEIAGPGISAELNLSDSEDEAARSGAGDGFVTSVRGLFNNQRRKAKQMVLRTMRGEENELPGEWSEGDVEISPFARQLTITKAKKLIKRHTRKFSKGHKGSQASSASLPTQLGLTKAWLGSNDKRAKAELGKVQASYAADTKYFPFSTAVHCLAVPAIHLFMCALCGNIFLEYQLTSPSLAKAQACSAWYTLIVSLSSCSLGLGSLKKTDELPPSPNLAALDNESDSEAPEEGANSRNDADKSINARIYCATFSDHRGSTVCKPTNASRILWAQSWGSP</sequence>
<feature type="compositionally biased region" description="Low complexity" evidence="1">
    <location>
        <begin position="1757"/>
        <end position="1783"/>
    </location>
</feature>
<name>A0A9Q1KBU4_9CARY</name>